<dbReference type="Pfam" id="PF09447">
    <property type="entry name" value="Cnl2_NKP2"/>
    <property type="match status" value="1"/>
</dbReference>
<dbReference type="AlphaFoldDB" id="A0A9P9IK51"/>
<dbReference type="Proteomes" id="UP000700596">
    <property type="component" value="Unassembled WGS sequence"/>
</dbReference>
<dbReference type="GO" id="GO:0007059">
    <property type="term" value="P:chromosome segregation"/>
    <property type="evidence" value="ECO:0007669"/>
    <property type="project" value="TreeGrafter"/>
</dbReference>
<dbReference type="EMBL" id="JAGMWT010000009">
    <property type="protein sequence ID" value="KAH7122210.1"/>
    <property type="molecule type" value="Genomic_DNA"/>
</dbReference>
<organism evidence="1 2">
    <name type="scientific">Dendryphion nanum</name>
    <dbReference type="NCBI Taxonomy" id="256645"/>
    <lineage>
        <taxon>Eukaryota</taxon>
        <taxon>Fungi</taxon>
        <taxon>Dikarya</taxon>
        <taxon>Ascomycota</taxon>
        <taxon>Pezizomycotina</taxon>
        <taxon>Dothideomycetes</taxon>
        <taxon>Pleosporomycetidae</taxon>
        <taxon>Pleosporales</taxon>
        <taxon>Torulaceae</taxon>
        <taxon>Dendryphion</taxon>
    </lineage>
</organism>
<name>A0A9P9IK51_9PLEO</name>
<dbReference type="GO" id="GO:0031511">
    <property type="term" value="C:Mis6-Sim4 complex"/>
    <property type="evidence" value="ECO:0007669"/>
    <property type="project" value="TreeGrafter"/>
</dbReference>
<gene>
    <name evidence="1" type="ORF">B0J11DRAFT_437240</name>
</gene>
<dbReference type="PANTHER" id="PTHR28064:SF1">
    <property type="entry name" value="INNER KINETOCHORE SUBUNIT NKP2"/>
    <property type="match status" value="1"/>
</dbReference>
<evidence type="ECO:0000313" key="2">
    <source>
        <dbReference type="Proteomes" id="UP000700596"/>
    </source>
</evidence>
<dbReference type="OrthoDB" id="2311687at2759"/>
<sequence>MSSPEAAILADFLLAPAALREVLTLQQFADIFPKSLRTNLAIKELYQELQRLRHQDLNAVQKNIAAELSASKSLKRQSARARQGYDHVAVAGLDPVKPLLYSYLYFLQLSGLSGDRNPHTLRSIEPSIQEACESVTLQNAGLEEELQNVLARVRDTVGELSDLRYGRFLQHSSGESISDELLVTVRRLQSACSSAPSI</sequence>
<dbReference type="InterPro" id="IPR018565">
    <property type="entry name" value="Nkp2/Cnl2"/>
</dbReference>
<keyword evidence="2" id="KW-1185">Reference proteome</keyword>
<accession>A0A9P9IK51</accession>
<protein>
    <submittedName>
        <fullName evidence="1">Cnl2/NKP2 family protein-domain-containing protein</fullName>
    </submittedName>
</protein>
<proteinExistence type="predicted"/>
<comment type="caution">
    <text evidence="1">The sequence shown here is derived from an EMBL/GenBank/DDBJ whole genome shotgun (WGS) entry which is preliminary data.</text>
</comment>
<reference evidence="1" key="1">
    <citation type="journal article" date="2021" name="Nat. Commun.">
        <title>Genetic determinants of endophytism in the Arabidopsis root mycobiome.</title>
        <authorList>
            <person name="Mesny F."/>
            <person name="Miyauchi S."/>
            <person name="Thiergart T."/>
            <person name="Pickel B."/>
            <person name="Atanasova L."/>
            <person name="Karlsson M."/>
            <person name="Huettel B."/>
            <person name="Barry K.W."/>
            <person name="Haridas S."/>
            <person name="Chen C."/>
            <person name="Bauer D."/>
            <person name="Andreopoulos W."/>
            <person name="Pangilinan J."/>
            <person name="LaButti K."/>
            <person name="Riley R."/>
            <person name="Lipzen A."/>
            <person name="Clum A."/>
            <person name="Drula E."/>
            <person name="Henrissat B."/>
            <person name="Kohler A."/>
            <person name="Grigoriev I.V."/>
            <person name="Martin F.M."/>
            <person name="Hacquard S."/>
        </authorList>
    </citation>
    <scope>NUCLEOTIDE SEQUENCE</scope>
    <source>
        <strain evidence="1">MPI-CAGE-CH-0243</strain>
    </source>
</reference>
<evidence type="ECO:0000313" key="1">
    <source>
        <dbReference type="EMBL" id="KAH7122210.1"/>
    </source>
</evidence>
<dbReference type="PANTHER" id="PTHR28064">
    <property type="entry name" value="INNER KINETOCHORE SUBUNIT NKP2"/>
    <property type="match status" value="1"/>
</dbReference>